<evidence type="ECO:0008006" key="5">
    <source>
        <dbReference type="Google" id="ProtNLM"/>
    </source>
</evidence>
<name>A0ABW7BJI1_9ACTN</name>
<gene>
    <name evidence="3" type="ORF">ACGFZB_38525</name>
</gene>
<protein>
    <recommendedName>
        <fullName evidence="5">DUF5666 domain-containing protein</fullName>
    </recommendedName>
</protein>
<keyword evidence="2" id="KW-0472">Membrane</keyword>
<feature type="compositionally biased region" description="Polar residues" evidence="1">
    <location>
        <begin position="1"/>
        <end position="22"/>
    </location>
</feature>
<sequence>MNDYDPTSHSPAVSAPATTAMQTRRPGVRRLLSRKRSGWIVAAGLTCAVAGLTSTSAAADFSSSAPSLSAADTSSPAPSPSLPAGGGSRSDPAAGGATGIVDTTSASGFTFSTATGVEVTVDVTASTTYDKGAHRASAKAVKKGASVLVLGTVDSATITATRVIVQPGGDGGAAAAKAAGVIPFQQGTPSPVTSVGQIPDYTEGEGTIVSGTTADKATKAAQAVVPGGINDRVVKLSDGEYEVHNISVNWPHHIFVSKDFKVLGYE</sequence>
<feature type="compositionally biased region" description="Low complexity" evidence="1">
    <location>
        <begin position="65"/>
        <end position="76"/>
    </location>
</feature>
<dbReference type="Proteomes" id="UP001604267">
    <property type="component" value="Unassembled WGS sequence"/>
</dbReference>
<feature type="region of interest" description="Disordered" evidence="1">
    <location>
        <begin position="65"/>
        <end position="99"/>
    </location>
</feature>
<proteinExistence type="predicted"/>
<evidence type="ECO:0000256" key="1">
    <source>
        <dbReference type="SAM" id="MobiDB-lite"/>
    </source>
</evidence>
<evidence type="ECO:0000256" key="2">
    <source>
        <dbReference type="SAM" id="Phobius"/>
    </source>
</evidence>
<dbReference type="RefSeq" id="WP_392824797.1">
    <property type="nucleotide sequence ID" value="NZ_JBICYV010000027.1"/>
</dbReference>
<reference evidence="3 4" key="1">
    <citation type="submission" date="2024-10" db="EMBL/GenBank/DDBJ databases">
        <title>The Natural Products Discovery Center: Release of the First 8490 Sequenced Strains for Exploring Actinobacteria Biosynthetic Diversity.</title>
        <authorList>
            <person name="Kalkreuter E."/>
            <person name="Kautsar S.A."/>
            <person name="Yang D."/>
            <person name="Bader C.D."/>
            <person name="Teijaro C.N."/>
            <person name="Fluegel L."/>
            <person name="Davis C.M."/>
            <person name="Simpson J.R."/>
            <person name="Lauterbach L."/>
            <person name="Steele A.D."/>
            <person name="Gui C."/>
            <person name="Meng S."/>
            <person name="Li G."/>
            <person name="Viehrig K."/>
            <person name="Ye F."/>
            <person name="Su P."/>
            <person name="Kiefer A.F."/>
            <person name="Nichols A."/>
            <person name="Cepeda A.J."/>
            <person name="Yan W."/>
            <person name="Fan B."/>
            <person name="Jiang Y."/>
            <person name="Adhikari A."/>
            <person name="Zheng C.-J."/>
            <person name="Schuster L."/>
            <person name="Cowan T.M."/>
            <person name="Smanski M.J."/>
            <person name="Chevrette M.G."/>
            <person name="De Carvalho L.P.S."/>
            <person name="Shen B."/>
        </authorList>
    </citation>
    <scope>NUCLEOTIDE SEQUENCE [LARGE SCALE GENOMIC DNA]</scope>
    <source>
        <strain evidence="3 4">NPDC048320</strain>
    </source>
</reference>
<keyword evidence="4" id="KW-1185">Reference proteome</keyword>
<feature type="region of interest" description="Disordered" evidence="1">
    <location>
        <begin position="1"/>
        <end position="26"/>
    </location>
</feature>
<organism evidence="3 4">
    <name type="scientific">Streptomyces cinerochromogenes</name>
    <dbReference type="NCBI Taxonomy" id="66422"/>
    <lineage>
        <taxon>Bacteria</taxon>
        <taxon>Bacillati</taxon>
        <taxon>Actinomycetota</taxon>
        <taxon>Actinomycetes</taxon>
        <taxon>Kitasatosporales</taxon>
        <taxon>Streptomycetaceae</taxon>
        <taxon>Streptomyces</taxon>
    </lineage>
</organism>
<evidence type="ECO:0000313" key="3">
    <source>
        <dbReference type="EMBL" id="MFG3016238.1"/>
    </source>
</evidence>
<accession>A0ABW7BJI1</accession>
<keyword evidence="2" id="KW-0812">Transmembrane</keyword>
<dbReference type="EMBL" id="JBICYV010000027">
    <property type="protein sequence ID" value="MFG3016238.1"/>
    <property type="molecule type" value="Genomic_DNA"/>
</dbReference>
<evidence type="ECO:0000313" key="4">
    <source>
        <dbReference type="Proteomes" id="UP001604267"/>
    </source>
</evidence>
<comment type="caution">
    <text evidence="3">The sequence shown here is derived from an EMBL/GenBank/DDBJ whole genome shotgun (WGS) entry which is preliminary data.</text>
</comment>
<feature type="transmembrane region" description="Helical" evidence="2">
    <location>
        <begin position="39"/>
        <end position="59"/>
    </location>
</feature>
<keyword evidence="2" id="KW-1133">Transmembrane helix</keyword>